<evidence type="ECO:0000313" key="1">
    <source>
        <dbReference type="EMBL" id="MCM1992668.1"/>
    </source>
</evidence>
<name>A0A9J6P953_9CLOT</name>
<comment type="caution">
    <text evidence="1">The sequence shown here is derived from an EMBL/GenBank/DDBJ whole genome shotgun (WGS) entry which is preliminary data.</text>
</comment>
<reference evidence="1" key="2">
    <citation type="submission" date="2021-04" db="EMBL/GenBank/DDBJ databases">
        <authorList>
            <person name="Dong X."/>
        </authorList>
    </citation>
    <scope>NUCLEOTIDE SEQUENCE</scope>
    <source>
        <strain evidence="1">ZWT</strain>
    </source>
</reference>
<reference evidence="1" key="1">
    <citation type="journal article" date="2021" name="mSystems">
        <title>Bacteria and Archaea Synergistically Convert Glycine Betaine to Biogenic Methane in the Formosa Cold Seep of the South China Sea.</title>
        <authorList>
            <person name="Li L."/>
            <person name="Zhang W."/>
            <person name="Zhang S."/>
            <person name="Song L."/>
            <person name="Sun Q."/>
            <person name="Zhang H."/>
            <person name="Xiang H."/>
            <person name="Dong X."/>
        </authorList>
    </citation>
    <scope>NUCLEOTIDE SEQUENCE</scope>
    <source>
        <strain evidence="1">ZWT</strain>
    </source>
</reference>
<organism evidence="1 2">
    <name type="scientific">Oceanirhabdus seepicola</name>
    <dbReference type="NCBI Taxonomy" id="2828781"/>
    <lineage>
        <taxon>Bacteria</taxon>
        <taxon>Bacillati</taxon>
        <taxon>Bacillota</taxon>
        <taxon>Clostridia</taxon>
        <taxon>Eubacteriales</taxon>
        <taxon>Clostridiaceae</taxon>
        <taxon>Oceanirhabdus</taxon>
    </lineage>
</organism>
<evidence type="ECO:0000313" key="2">
    <source>
        <dbReference type="Proteomes" id="UP001056429"/>
    </source>
</evidence>
<protein>
    <recommendedName>
        <fullName evidence="3">DUF2802 domain-containing protein</fullName>
    </recommendedName>
</protein>
<proteinExistence type="predicted"/>
<evidence type="ECO:0008006" key="3">
    <source>
        <dbReference type="Google" id="ProtNLM"/>
    </source>
</evidence>
<dbReference type="EMBL" id="JAGSOJ010000007">
    <property type="protein sequence ID" value="MCM1992668.1"/>
    <property type="molecule type" value="Genomic_DNA"/>
</dbReference>
<dbReference type="Proteomes" id="UP001056429">
    <property type="component" value="Unassembled WGS sequence"/>
</dbReference>
<keyword evidence="2" id="KW-1185">Reference proteome</keyword>
<dbReference type="AlphaFoldDB" id="A0A9J6P953"/>
<accession>A0A9J6P953</accession>
<dbReference type="RefSeq" id="WP_250861841.1">
    <property type="nucleotide sequence ID" value="NZ_JAGSOJ010000007.1"/>
</dbReference>
<sequence>MNILLIAVGLMLIITAMFGFKKNKFKQEFNSALDNTNDFKVEIGKLRKEFSETILELQKEIYEVKGVENSYSNEFHKNIENKEGKKDVFIENKDKEDVGYSSNIEMIRKLINEGKDIDEVCSLTNMSKGEVLLVKELYL</sequence>
<gene>
    <name evidence="1" type="ORF">KDK92_23375</name>
</gene>